<evidence type="ECO:0000313" key="2">
    <source>
        <dbReference type="EMBL" id="MDZ8118223.1"/>
    </source>
</evidence>
<protein>
    <submittedName>
        <fullName evidence="2">TIGR04283 family arsenosugar biosynthesis glycosyltransferase</fullName>
    </submittedName>
</protein>
<organism evidence="2 3">
    <name type="scientific">Pontiella agarivorans</name>
    <dbReference type="NCBI Taxonomy" id="3038953"/>
    <lineage>
        <taxon>Bacteria</taxon>
        <taxon>Pseudomonadati</taxon>
        <taxon>Kiritimatiellota</taxon>
        <taxon>Kiritimatiellia</taxon>
        <taxon>Kiritimatiellales</taxon>
        <taxon>Pontiellaceae</taxon>
        <taxon>Pontiella</taxon>
    </lineage>
</organism>
<dbReference type="InterPro" id="IPR026461">
    <property type="entry name" value="Trfase_2_rSAM/seldom_assoc"/>
</dbReference>
<accession>A0ABU5MVH7</accession>
<dbReference type="SUPFAM" id="SSF53448">
    <property type="entry name" value="Nucleotide-diphospho-sugar transferases"/>
    <property type="match status" value="2"/>
</dbReference>
<dbReference type="Proteomes" id="UP001290861">
    <property type="component" value="Unassembled WGS sequence"/>
</dbReference>
<dbReference type="EMBL" id="JARVCO010000007">
    <property type="protein sequence ID" value="MDZ8118223.1"/>
    <property type="molecule type" value="Genomic_DNA"/>
</dbReference>
<feature type="domain" description="Glycosyltransferase 2-like" evidence="1">
    <location>
        <begin position="194"/>
        <end position="337"/>
    </location>
</feature>
<reference evidence="2 3" key="1">
    <citation type="journal article" date="2024" name="Appl. Environ. Microbiol.">
        <title>Pontiella agarivorans sp. nov., a novel marine anaerobic bacterium capable of degrading macroalgal polysaccharides and fixing nitrogen.</title>
        <authorList>
            <person name="Liu N."/>
            <person name="Kivenson V."/>
            <person name="Peng X."/>
            <person name="Cui Z."/>
            <person name="Lankiewicz T.S."/>
            <person name="Gosselin K.M."/>
            <person name="English C.J."/>
            <person name="Blair E.M."/>
            <person name="O'Malley M.A."/>
            <person name="Valentine D.L."/>
        </authorList>
    </citation>
    <scope>NUCLEOTIDE SEQUENCE [LARGE SCALE GENOMIC DNA]</scope>
    <source>
        <strain evidence="2 3">NLcol2</strain>
    </source>
</reference>
<dbReference type="InterPro" id="IPR001173">
    <property type="entry name" value="Glyco_trans_2-like"/>
</dbReference>
<dbReference type="Pfam" id="PF00535">
    <property type="entry name" value="Glycos_transf_2"/>
    <property type="match status" value="1"/>
</dbReference>
<evidence type="ECO:0000313" key="3">
    <source>
        <dbReference type="Proteomes" id="UP001290861"/>
    </source>
</evidence>
<proteinExistence type="predicted"/>
<sequence length="409" mass="45655">MNPERLILFTRFPVAGKSKTRLIPALGEEGAAAFQRRMTEHTVLQAQQSGAQVEIRYTGGTEEEMQAWLGVGLQYAEQGAGDLGERMARAFQDHFDSGAERVVVIGCDCPSNHWKNIRNSFVHLKASDCVIGPAHDGGYYLIGLSRPMPRLFHRVDWGSARVLEQTLSLAPKQTVLLDTLHDVDLPEDLPAKISVVIPALNEEAHLPRTLKSVRQGFHVEAVVVDGGSSDGTKQLFPDAPVCREGRACQQNLGAEKTNGELLLFLHADTELPDGWDGQIRETLADDSVALGAFSFQVRENFPGRKCIEETANWRSRVWKLPYGDQGLFMRRSVFERLGGFPAQPIMEDYAFVCAARKLGRVVTRPEAAVTSGRRWLHHGVWKVTWVNKLMILGYHLRIPPARLAAFYRH</sequence>
<name>A0ABU5MVH7_9BACT</name>
<dbReference type="PANTHER" id="PTHR36529">
    <property type="entry name" value="SLL1095 PROTEIN"/>
    <property type="match status" value="1"/>
</dbReference>
<keyword evidence="3" id="KW-1185">Reference proteome</keyword>
<dbReference type="Pfam" id="PF09837">
    <property type="entry name" value="DUF2064"/>
    <property type="match status" value="1"/>
</dbReference>
<dbReference type="CDD" id="cd02522">
    <property type="entry name" value="GT_2_like_a"/>
    <property type="match status" value="1"/>
</dbReference>
<dbReference type="RefSeq" id="WP_322608021.1">
    <property type="nucleotide sequence ID" value="NZ_JARVCO010000007.1"/>
</dbReference>
<dbReference type="Gene3D" id="3.90.550.10">
    <property type="entry name" value="Spore Coat Polysaccharide Biosynthesis Protein SpsA, Chain A"/>
    <property type="match status" value="1"/>
</dbReference>
<dbReference type="InterPro" id="IPR018641">
    <property type="entry name" value="Trfase_1_rSAM/seldom-assoc"/>
</dbReference>
<comment type="caution">
    <text evidence="2">The sequence shown here is derived from an EMBL/GenBank/DDBJ whole genome shotgun (WGS) entry which is preliminary data.</text>
</comment>
<gene>
    <name evidence="2" type="ORF">P9H32_06230</name>
</gene>
<dbReference type="PANTHER" id="PTHR36529:SF1">
    <property type="entry name" value="GLYCOSYLTRANSFERASE"/>
    <property type="match status" value="1"/>
</dbReference>
<dbReference type="NCBIfam" id="TIGR04283">
    <property type="entry name" value="glyco_like_mftF"/>
    <property type="match status" value="1"/>
</dbReference>
<dbReference type="NCBIfam" id="TIGR04282">
    <property type="entry name" value="glyco_like_cofC"/>
    <property type="match status" value="1"/>
</dbReference>
<dbReference type="InterPro" id="IPR029044">
    <property type="entry name" value="Nucleotide-diphossugar_trans"/>
</dbReference>
<evidence type="ECO:0000259" key="1">
    <source>
        <dbReference type="Pfam" id="PF00535"/>
    </source>
</evidence>